<dbReference type="PROSITE" id="PS00028">
    <property type="entry name" value="ZINC_FINGER_C2H2_1"/>
    <property type="match status" value="6"/>
</dbReference>
<dbReference type="GO" id="GO:0008270">
    <property type="term" value="F:zinc ion binding"/>
    <property type="evidence" value="ECO:0007669"/>
    <property type="project" value="UniProtKB-KW"/>
</dbReference>
<dbReference type="Pfam" id="PF13912">
    <property type="entry name" value="zf-C2H2_6"/>
    <property type="match status" value="1"/>
</dbReference>
<feature type="compositionally biased region" description="Low complexity" evidence="6">
    <location>
        <begin position="197"/>
        <end position="212"/>
    </location>
</feature>
<name>A0A7R8UGI8_HERIL</name>
<dbReference type="InterPro" id="IPR013087">
    <property type="entry name" value="Znf_C2H2_type"/>
</dbReference>
<dbReference type="InterPro" id="IPR036236">
    <property type="entry name" value="Znf_C2H2_sf"/>
</dbReference>
<feature type="compositionally biased region" description="Basic residues" evidence="6">
    <location>
        <begin position="218"/>
        <end position="228"/>
    </location>
</feature>
<feature type="domain" description="C2H2-type" evidence="7">
    <location>
        <begin position="441"/>
        <end position="468"/>
    </location>
</feature>
<keyword evidence="9" id="KW-1185">Reference proteome</keyword>
<evidence type="ECO:0000256" key="4">
    <source>
        <dbReference type="ARBA" id="ARBA00022833"/>
    </source>
</evidence>
<protein>
    <recommendedName>
        <fullName evidence="7">C2H2-type domain-containing protein</fullName>
    </recommendedName>
</protein>
<dbReference type="PROSITE" id="PS50157">
    <property type="entry name" value="ZINC_FINGER_C2H2_2"/>
    <property type="match status" value="5"/>
</dbReference>
<evidence type="ECO:0000313" key="9">
    <source>
        <dbReference type="Proteomes" id="UP000594454"/>
    </source>
</evidence>
<feature type="region of interest" description="Disordered" evidence="6">
    <location>
        <begin position="177"/>
        <end position="240"/>
    </location>
</feature>
<gene>
    <name evidence="8" type="ORF">HERILL_LOCUS3618</name>
</gene>
<feature type="domain" description="C2H2-type" evidence="7">
    <location>
        <begin position="291"/>
        <end position="318"/>
    </location>
</feature>
<dbReference type="SMART" id="SM00355">
    <property type="entry name" value="ZnF_C2H2"/>
    <property type="match status" value="7"/>
</dbReference>
<evidence type="ECO:0000256" key="6">
    <source>
        <dbReference type="SAM" id="MobiDB-lite"/>
    </source>
</evidence>
<feature type="domain" description="C2H2-type" evidence="7">
    <location>
        <begin position="320"/>
        <end position="342"/>
    </location>
</feature>
<keyword evidence="1" id="KW-0479">Metal-binding</keyword>
<dbReference type="EMBL" id="LR899010">
    <property type="protein sequence ID" value="CAD7080465.1"/>
    <property type="molecule type" value="Genomic_DNA"/>
</dbReference>
<feature type="compositionally biased region" description="Acidic residues" evidence="6">
    <location>
        <begin position="177"/>
        <end position="188"/>
    </location>
</feature>
<feature type="region of interest" description="Disordered" evidence="6">
    <location>
        <begin position="114"/>
        <end position="139"/>
    </location>
</feature>
<keyword evidence="4" id="KW-0862">Zinc</keyword>
<feature type="domain" description="C2H2-type" evidence="7">
    <location>
        <begin position="252"/>
        <end position="279"/>
    </location>
</feature>
<dbReference type="PANTHER" id="PTHR24379:SF121">
    <property type="entry name" value="C2H2-TYPE DOMAIN-CONTAINING PROTEIN"/>
    <property type="match status" value="1"/>
</dbReference>
<evidence type="ECO:0000256" key="2">
    <source>
        <dbReference type="ARBA" id="ARBA00022737"/>
    </source>
</evidence>
<dbReference type="SUPFAM" id="SSF57667">
    <property type="entry name" value="beta-beta-alpha zinc fingers"/>
    <property type="match status" value="2"/>
</dbReference>
<dbReference type="AlphaFoldDB" id="A0A7R8UGI8"/>
<evidence type="ECO:0000256" key="1">
    <source>
        <dbReference type="ARBA" id="ARBA00022723"/>
    </source>
</evidence>
<evidence type="ECO:0000256" key="5">
    <source>
        <dbReference type="PROSITE-ProRule" id="PRU00042"/>
    </source>
</evidence>
<keyword evidence="3 5" id="KW-0863">Zinc-finger</keyword>
<reference evidence="8 9" key="1">
    <citation type="submission" date="2020-11" db="EMBL/GenBank/DDBJ databases">
        <authorList>
            <person name="Wallbank WR R."/>
            <person name="Pardo Diaz C."/>
            <person name="Kozak K."/>
            <person name="Martin S."/>
            <person name="Jiggins C."/>
            <person name="Moest M."/>
            <person name="Warren A I."/>
            <person name="Generalovic N T."/>
            <person name="Byers J.R.P. K."/>
            <person name="Montejo-Kovacevich G."/>
            <person name="Yen C E."/>
        </authorList>
    </citation>
    <scope>NUCLEOTIDE SEQUENCE [LARGE SCALE GENOMIC DNA]</scope>
</reference>
<dbReference type="Gene3D" id="3.30.160.60">
    <property type="entry name" value="Classic Zinc Finger"/>
    <property type="match status" value="2"/>
</dbReference>
<evidence type="ECO:0000256" key="3">
    <source>
        <dbReference type="ARBA" id="ARBA00022771"/>
    </source>
</evidence>
<dbReference type="OMA" id="STERYEH"/>
<evidence type="ECO:0000313" key="8">
    <source>
        <dbReference type="EMBL" id="CAD7080465.1"/>
    </source>
</evidence>
<feature type="domain" description="C2H2-type" evidence="7">
    <location>
        <begin position="403"/>
        <end position="430"/>
    </location>
</feature>
<proteinExistence type="predicted"/>
<evidence type="ECO:0000259" key="7">
    <source>
        <dbReference type="PROSITE" id="PS50157"/>
    </source>
</evidence>
<dbReference type="Pfam" id="PF13894">
    <property type="entry name" value="zf-C2H2_4"/>
    <property type="match status" value="1"/>
</dbReference>
<accession>A0A7R8UGI8</accession>
<keyword evidence="2" id="KW-0677">Repeat</keyword>
<dbReference type="InParanoid" id="A0A7R8UGI8"/>
<organism evidence="8 9">
    <name type="scientific">Hermetia illucens</name>
    <name type="common">Black soldier fly</name>
    <dbReference type="NCBI Taxonomy" id="343691"/>
    <lineage>
        <taxon>Eukaryota</taxon>
        <taxon>Metazoa</taxon>
        <taxon>Ecdysozoa</taxon>
        <taxon>Arthropoda</taxon>
        <taxon>Hexapoda</taxon>
        <taxon>Insecta</taxon>
        <taxon>Pterygota</taxon>
        <taxon>Neoptera</taxon>
        <taxon>Endopterygota</taxon>
        <taxon>Diptera</taxon>
        <taxon>Brachycera</taxon>
        <taxon>Stratiomyomorpha</taxon>
        <taxon>Stratiomyidae</taxon>
        <taxon>Hermetiinae</taxon>
        <taxon>Hermetia</taxon>
    </lineage>
</organism>
<sequence length="521" mass="59659">MDWIALLKSELDIELKLDEEVVNELMAEGHIGNTSVGSLHIDQKAKCGRVLISTAGSCSVECSICFGRFDCTESFSQHLKIAHSDYGVRNGGWGKVTIAEESIGKTEEIGAEAGDVNKQGTSDLHHDSQEGVSTEVELKDELEVGDYRVQDPVTNTFSDSIATLPTACDAANVEIVDDDDDSSSDYDGEQAKTNQTDSADSDSFSDNSSQTSDDNRKKSYRGKLRKTKKNDNSRSRGNFVYSENPNLDFAKNFCVTCNRQFSSKRNLKYHEDQHYAKIAEKMSTEDDPTSIKCRFCHKQFEESTERYEHEKSHAGEKKPYKCRVCQKAFMIRLRCKIHELVHREGGWKPREQDRLVFSENPQFDDENLFCITCNRGYPTIGSLRSHKRRHRKKVQEKLGKVIFDCEFCDKQFRSEYDLRRHIIPHHGDYIPSYLVDDPTYLQCRYCHMEFGRPTKRLRHEKIHKKQGDKIARPLLVNSLGPKFAQFQKSKNQSCEQADHGPNNRAQNSYMRLVPCDCTKTH</sequence>
<dbReference type="Proteomes" id="UP000594454">
    <property type="component" value="Chromosome 2"/>
</dbReference>
<dbReference type="OrthoDB" id="3069995at2759"/>
<dbReference type="PANTHER" id="PTHR24379">
    <property type="entry name" value="KRAB AND ZINC FINGER DOMAIN-CONTAINING"/>
    <property type="match status" value="1"/>
</dbReference>